<organism evidence="3 4">
    <name type="scientific">Clostridium butyricum</name>
    <dbReference type="NCBI Taxonomy" id="1492"/>
    <lineage>
        <taxon>Bacteria</taxon>
        <taxon>Bacillati</taxon>
        <taxon>Bacillota</taxon>
        <taxon>Clostridia</taxon>
        <taxon>Eubacteriales</taxon>
        <taxon>Clostridiaceae</taxon>
        <taxon>Clostridium</taxon>
    </lineage>
</organism>
<dbReference type="RefSeq" id="WP_035762719.1">
    <property type="nucleotide sequence ID" value="NZ_AP019716.1"/>
</dbReference>
<dbReference type="PANTHER" id="PTHR37829:SF3">
    <property type="entry name" value="PROTEIN JAYE-RELATED"/>
    <property type="match status" value="1"/>
</dbReference>
<reference evidence="3 4" key="1">
    <citation type="submission" date="2019-05" db="EMBL/GenBank/DDBJ databases">
        <authorList>
            <person name="Schori C."/>
            <person name="Ahrens C."/>
        </authorList>
    </citation>
    <scope>NUCLEOTIDE SEQUENCE [LARGE SCALE GENOMIC DNA]</scope>
    <source>
        <strain evidence="3 4">DSM 10702</strain>
    </source>
</reference>
<protein>
    <recommendedName>
        <fullName evidence="5">Baseplate protein J-like domain-containing protein</fullName>
    </recommendedName>
</protein>
<dbReference type="Proteomes" id="UP000515243">
    <property type="component" value="Chromosome 1"/>
</dbReference>
<dbReference type="InterPro" id="IPR052399">
    <property type="entry name" value="Phage_Baseplate_Assmbl_Protein"/>
</dbReference>
<name>A0AAP9RG61_CLOBU</name>
<dbReference type="EMBL" id="CP040626">
    <property type="protein sequence ID" value="QMW91770.1"/>
    <property type="molecule type" value="Genomic_DNA"/>
</dbReference>
<dbReference type="Pfam" id="PF26078">
    <property type="entry name" value="Baseplate_J_M"/>
    <property type="match status" value="1"/>
</dbReference>
<dbReference type="AlphaFoldDB" id="A0AAP9RG61"/>
<evidence type="ECO:0000313" key="3">
    <source>
        <dbReference type="EMBL" id="QMW91770.1"/>
    </source>
</evidence>
<evidence type="ECO:0000259" key="2">
    <source>
        <dbReference type="Pfam" id="PF26078"/>
    </source>
</evidence>
<feature type="domain" description="Baseplate J-like central" evidence="2">
    <location>
        <begin position="201"/>
        <end position="267"/>
    </location>
</feature>
<dbReference type="InterPro" id="IPR006949">
    <property type="entry name" value="Barrel_Baseplate_J-like"/>
</dbReference>
<evidence type="ECO:0008006" key="5">
    <source>
        <dbReference type="Google" id="ProtNLM"/>
    </source>
</evidence>
<sequence length="384" mass="43338">MYINFVNINAETVYEEIVRNIESDLGEKLHEGDEKKLFIKSLMPIIMALKNDINDTANQNFLENSREEKTDAIANSYFDTKRLKPTKASCSGKAVLSEVQKKDILIPSGTKITSDGIRIFEIKENYIVKAGQKEVDVKLVSTSTGEKYNGILAGKINHIIDPIAYVSEIYNTEISKEGSDIEDDKSYRERARLEMESKSCAGPEGAYEYYAYSADNSISAVKVVSPSPGTVRILVVVDNGESPSDEILKKVYDECSPRDRRPLTDKVETGTPEIVEYDIDLTYYLDKNFPTYEGKWRKAIEGENFDYESGAIRTFINWQQEDIGRSINVEELKFQILNSATYEADNRTLSGVRKLIINSPGYDNIEEIQLAKVKNINVTYGGKL</sequence>
<evidence type="ECO:0000259" key="1">
    <source>
        <dbReference type="Pfam" id="PF04865"/>
    </source>
</evidence>
<gene>
    <name evidence="3" type="ORF">FF104_12565</name>
</gene>
<proteinExistence type="predicted"/>
<dbReference type="GeneID" id="92945010"/>
<dbReference type="PANTHER" id="PTHR37829">
    <property type="entry name" value="PHAGE-LIKE ELEMENT PBSX PROTEIN XKDT"/>
    <property type="match status" value="1"/>
</dbReference>
<accession>A0AAP9RG61</accession>
<dbReference type="InterPro" id="IPR058531">
    <property type="entry name" value="Baseplate_J_M"/>
</dbReference>
<dbReference type="Pfam" id="PF04865">
    <property type="entry name" value="Baseplate_J"/>
    <property type="match status" value="1"/>
</dbReference>
<feature type="domain" description="Baseplate protein J-like barrel" evidence="1">
    <location>
        <begin position="104"/>
        <end position="175"/>
    </location>
</feature>
<evidence type="ECO:0000313" key="4">
    <source>
        <dbReference type="Proteomes" id="UP000515243"/>
    </source>
</evidence>